<feature type="region of interest" description="Disordered" evidence="1">
    <location>
        <begin position="319"/>
        <end position="339"/>
    </location>
</feature>
<evidence type="ECO:0000313" key="4">
    <source>
        <dbReference type="Proteomes" id="UP000234882"/>
    </source>
</evidence>
<feature type="transmembrane region" description="Helical" evidence="2">
    <location>
        <begin position="107"/>
        <end position="130"/>
    </location>
</feature>
<name>A0A2K9MKT7_9RHOB</name>
<feature type="transmembrane region" description="Helical" evidence="2">
    <location>
        <begin position="20"/>
        <end position="40"/>
    </location>
</feature>
<keyword evidence="2" id="KW-0812">Transmembrane</keyword>
<gene>
    <name evidence="3" type="ORF">CYR75_13775</name>
</gene>
<sequence>MDLWDNGWALRLRDQMRKMWVRVVLGGLAGLVLALASRLIGPFLPNIPEINLASGSVDSLLSIIASSMLAVTTFSMSIIITAYGSAAQNATPRATRLLERDQTAQTAVAIFIGSFLFSIAGIIGLSAGLYPGDARVVLFAATLADIALIAWALLRWVSHLNDFGRMRDIIGRIEDATMPPARLFRERPALGAVPGRDVLPKGLPELRSNRAGHVRFIDMKTLQDCAEENRIRVEILRMPGKYVHRGEALLRLSAPVSHEMLVELRGAFTIRNSRSFDQDPLYGLIVLAEVASKSLSPAINDPGTAIEVLRAGTRVLEALHDPHPPEDEEAEDGKHGTRHDRVYAPPLSPAEVYATFFGPIARDGAGLVEVQEAVQDCLAAVALIGDPAAARVEAERARIRARSALSEEWELDRLASA</sequence>
<evidence type="ECO:0000313" key="3">
    <source>
        <dbReference type="EMBL" id="AUM75225.1"/>
    </source>
</evidence>
<accession>A0A2K9MKT7</accession>
<proteinExistence type="predicted"/>
<dbReference type="AlphaFoldDB" id="A0A2K9MKT7"/>
<dbReference type="RefSeq" id="WP_101500569.1">
    <property type="nucleotide sequence ID" value="NZ_CP025583.1"/>
</dbReference>
<reference evidence="4" key="1">
    <citation type="submission" date="2017-12" db="EMBL/GenBank/DDBJ databases">
        <title>Genomic analysis of Paracoccus sp. CBA4604.</title>
        <authorList>
            <person name="Roh S.W."/>
            <person name="Kim J.Y."/>
            <person name="Kim J.S."/>
        </authorList>
    </citation>
    <scope>NUCLEOTIDE SEQUENCE [LARGE SCALE GENOMIC DNA]</scope>
    <source>
        <strain evidence="4">CBA4604</strain>
    </source>
</reference>
<keyword evidence="2" id="KW-0472">Membrane</keyword>
<dbReference type="Proteomes" id="UP000234882">
    <property type="component" value="Chromosome"/>
</dbReference>
<keyword evidence="2" id="KW-1133">Transmembrane helix</keyword>
<organism evidence="3 4">
    <name type="scientific">Paracoccus jeotgali</name>
    <dbReference type="NCBI Taxonomy" id="2065379"/>
    <lineage>
        <taxon>Bacteria</taxon>
        <taxon>Pseudomonadati</taxon>
        <taxon>Pseudomonadota</taxon>
        <taxon>Alphaproteobacteria</taxon>
        <taxon>Rhodobacterales</taxon>
        <taxon>Paracoccaceae</taxon>
        <taxon>Paracoccus</taxon>
    </lineage>
</organism>
<dbReference type="Pfam" id="PF10011">
    <property type="entry name" value="DUF2254"/>
    <property type="match status" value="1"/>
</dbReference>
<keyword evidence="4" id="KW-1185">Reference proteome</keyword>
<protein>
    <submittedName>
        <fullName evidence="3">DUF2254 domain-containing protein</fullName>
    </submittedName>
</protein>
<dbReference type="OrthoDB" id="2955631at2"/>
<dbReference type="KEGG" id="paru:CYR75_13775"/>
<feature type="transmembrane region" description="Helical" evidence="2">
    <location>
        <begin position="136"/>
        <end position="157"/>
    </location>
</feature>
<dbReference type="EMBL" id="CP025583">
    <property type="protein sequence ID" value="AUM75225.1"/>
    <property type="molecule type" value="Genomic_DNA"/>
</dbReference>
<dbReference type="InterPro" id="IPR018723">
    <property type="entry name" value="DUF2254_membrane"/>
</dbReference>
<evidence type="ECO:0000256" key="2">
    <source>
        <dbReference type="SAM" id="Phobius"/>
    </source>
</evidence>
<evidence type="ECO:0000256" key="1">
    <source>
        <dbReference type="SAM" id="MobiDB-lite"/>
    </source>
</evidence>
<feature type="transmembrane region" description="Helical" evidence="2">
    <location>
        <begin position="60"/>
        <end position="86"/>
    </location>
</feature>